<proteinExistence type="predicted"/>
<reference evidence="1 2" key="1">
    <citation type="submission" date="2019-01" db="EMBL/GenBank/DDBJ databases">
        <title>Novel species of Cellulomonas.</title>
        <authorList>
            <person name="Liu Q."/>
            <person name="Xin Y.-H."/>
        </authorList>
    </citation>
    <scope>NUCLEOTIDE SEQUENCE [LARGE SCALE GENOMIC DNA]</scope>
    <source>
        <strain evidence="1 2">HLT2-17</strain>
    </source>
</reference>
<dbReference type="RefSeq" id="WP_130104114.1">
    <property type="nucleotide sequence ID" value="NZ_SDWW01000065.1"/>
</dbReference>
<comment type="caution">
    <text evidence="1">The sequence shown here is derived from an EMBL/GenBank/DDBJ whole genome shotgun (WGS) entry which is preliminary data.</text>
</comment>
<name>A0A4Q5MVK2_9MICO</name>
<sequence>MERISDQVKTWVGILAYEDRQIEKDAQVTDKIVAPESILTLDLKHHAPGQAGGNVRFSAAKVNDDVVRVEVLDALNLPETSPITLVCQAVEEGSAAPD</sequence>
<evidence type="ECO:0000313" key="1">
    <source>
        <dbReference type="EMBL" id="RYV49560.1"/>
    </source>
</evidence>
<dbReference type="AlphaFoldDB" id="A0A4Q5MVK2"/>
<dbReference type="EMBL" id="SDWW01000065">
    <property type="protein sequence ID" value="RYV49560.1"/>
    <property type="molecule type" value="Genomic_DNA"/>
</dbReference>
<organism evidence="1 2">
    <name type="scientific">Pengzhenrongella frigida</name>
    <dbReference type="NCBI Taxonomy" id="1259133"/>
    <lineage>
        <taxon>Bacteria</taxon>
        <taxon>Bacillati</taxon>
        <taxon>Actinomycetota</taxon>
        <taxon>Actinomycetes</taxon>
        <taxon>Micrococcales</taxon>
        <taxon>Pengzhenrongella</taxon>
    </lineage>
</organism>
<keyword evidence="2" id="KW-1185">Reference proteome</keyword>
<evidence type="ECO:0000313" key="2">
    <source>
        <dbReference type="Proteomes" id="UP000293764"/>
    </source>
</evidence>
<protein>
    <submittedName>
        <fullName evidence="1">Uncharacterized protein</fullName>
    </submittedName>
</protein>
<accession>A0A4Q5MVK2</accession>
<gene>
    <name evidence="1" type="ORF">EUA98_18200</name>
</gene>
<dbReference type="Proteomes" id="UP000293764">
    <property type="component" value="Unassembled WGS sequence"/>
</dbReference>